<dbReference type="AlphaFoldDB" id="A0AAE1X0B0"/>
<comment type="caution">
    <text evidence="1">The sequence shown here is derived from an EMBL/GenBank/DDBJ whole genome shotgun (WGS) entry which is preliminary data.</text>
</comment>
<protein>
    <recommendedName>
        <fullName evidence="3">DUF4283 domain-containing protein</fullName>
    </recommendedName>
</protein>
<evidence type="ECO:0008006" key="3">
    <source>
        <dbReference type="Google" id="ProtNLM"/>
    </source>
</evidence>
<evidence type="ECO:0000313" key="1">
    <source>
        <dbReference type="EMBL" id="KAK4402984.1"/>
    </source>
</evidence>
<dbReference type="EMBL" id="JACGWL010000005">
    <property type="protein sequence ID" value="KAK4402984.1"/>
    <property type="molecule type" value="Genomic_DNA"/>
</dbReference>
<gene>
    <name evidence="1" type="ORF">Sango_1039100</name>
</gene>
<proteinExistence type="predicted"/>
<keyword evidence="2" id="KW-1185">Reference proteome</keyword>
<reference evidence="1" key="1">
    <citation type="submission" date="2020-06" db="EMBL/GenBank/DDBJ databases">
        <authorList>
            <person name="Li T."/>
            <person name="Hu X."/>
            <person name="Zhang T."/>
            <person name="Song X."/>
            <person name="Zhang H."/>
            <person name="Dai N."/>
            <person name="Sheng W."/>
            <person name="Hou X."/>
            <person name="Wei L."/>
        </authorList>
    </citation>
    <scope>NUCLEOTIDE SEQUENCE</scope>
    <source>
        <strain evidence="1">K16</strain>
        <tissue evidence="1">Leaf</tissue>
    </source>
</reference>
<evidence type="ECO:0000313" key="2">
    <source>
        <dbReference type="Proteomes" id="UP001289374"/>
    </source>
</evidence>
<organism evidence="1 2">
    <name type="scientific">Sesamum angolense</name>
    <dbReference type="NCBI Taxonomy" id="2727404"/>
    <lineage>
        <taxon>Eukaryota</taxon>
        <taxon>Viridiplantae</taxon>
        <taxon>Streptophyta</taxon>
        <taxon>Embryophyta</taxon>
        <taxon>Tracheophyta</taxon>
        <taxon>Spermatophyta</taxon>
        <taxon>Magnoliopsida</taxon>
        <taxon>eudicotyledons</taxon>
        <taxon>Gunneridae</taxon>
        <taxon>Pentapetalae</taxon>
        <taxon>asterids</taxon>
        <taxon>lamiids</taxon>
        <taxon>Lamiales</taxon>
        <taxon>Pedaliaceae</taxon>
        <taxon>Sesamum</taxon>
    </lineage>
</organism>
<reference evidence="1" key="2">
    <citation type="journal article" date="2024" name="Plant">
        <title>Genomic evolution and insights into agronomic trait innovations of Sesamum species.</title>
        <authorList>
            <person name="Miao H."/>
            <person name="Wang L."/>
            <person name="Qu L."/>
            <person name="Liu H."/>
            <person name="Sun Y."/>
            <person name="Le M."/>
            <person name="Wang Q."/>
            <person name="Wei S."/>
            <person name="Zheng Y."/>
            <person name="Lin W."/>
            <person name="Duan Y."/>
            <person name="Cao H."/>
            <person name="Xiong S."/>
            <person name="Wang X."/>
            <person name="Wei L."/>
            <person name="Li C."/>
            <person name="Ma Q."/>
            <person name="Ju M."/>
            <person name="Zhao R."/>
            <person name="Li G."/>
            <person name="Mu C."/>
            <person name="Tian Q."/>
            <person name="Mei H."/>
            <person name="Zhang T."/>
            <person name="Gao T."/>
            <person name="Zhang H."/>
        </authorList>
    </citation>
    <scope>NUCLEOTIDE SEQUENCE</scope>
    <source>
        <strain evidence="1">K16</strain>
    </source>
</reference>
<sequence length="196" mass="21157">MLNLVKGMEIRQLDRGKFFLRVNHIIDRDRAIEGCSWSFEKNVLMLSGICKEENPMGVNLDWYEFFIHVHDILLSIMNLGVATVIGNKLGRFRDIEMDDRCALVGFVDLGAEHFVWTLAEGAGGSAKDARFTSSVDGLSLQVIGAGQACARGVPQATNSPENVGPNAVARCDASCAAVGDERWIGAGGATGEGRVD</sequence>
<dbReference type="Proteomes" id="UP001289374">
    <property type="component" value="Unassembled WGS sequence"/>
</dbReference>
<name>A0AAE1X0B0_9LAMI</name>
<accession>A0AAE1X0B0</accession>